<proteinExistence type="inferred from homology"/>
<feature type="domain" description="GFO/IDH/MocA-like oxidoreductase" evidence="4">
    <location>
        <begin position="161"/>
        <end position="281"/>
    </location>
</feature>
<name>A0A517NYB7_9BACT</name>
<dbReference type="Gene3D" id="3.30.360.10">
    <property type="entry name" value="Dihydrodipicolinate Reductase, domain 2"/>
    <property type="match status" value="1"/>
</dbReference>
<evidence type="ECO:0000256" key="1">
    <source>
        <dbReference type="ARBA" id="ARBA00010928"/>
    </source>
</evidence>
<dbReference type="Pfam" id="PF22725">
    <property type="entry name" value="GFO_IDH_MocA_C3"/>
    <property type="match status" value="1"/>
</dbReference>
<dbReference type="GO" id="GO:0000166">
    <property type="term" value="F:nucleotide binding"/>
    <property type="evidence" value="ECO:0007669"/>
    <property type="project" value="InterPro"/>
</dbReference>
<dbReference type="PANTHER" id="PTHR43708">
    <property type="entry name" value="CONSERVED EXPRESSED OXIDOREDUCTASE (EUROFUNG)"/>
    <property type="match status" value="1"/>
</dbReference>
<dbReference type="SUPFAM" id="SSF55347">
    <property type="entry name" value="Glyceraldehyde-3-phosphate dehydrogenase-like, C-terminal domain"/>
    <property type="match status" value="1"/>
</dbReference>
<dbReference type="PANTHER" id="PTHR43708:SF5">
    <property type="entry name" value="CONSERVED EXPRESSED OXIDOREDUCTASE (EUROFUNG)-RELATED"/>
    <property type="match status" value="1"/>
</dbReference>
<comment type="similarity">
    <text evidence="1">Belongs to the Gfo/Idh/MocA family.</text>
</comment>
<gene>
    <name evidence="5" type="primary">ydgJ_2</name>
    <name evidence="5" type="ORF">K239x_41170</name>
</gene>
<keyword evidence="6" id="KW-1185">Reference proteome</keyword>
<evidence type="ECO:0000256" key="2">
    <source>
        <dbReference type="ARBA" id="ARBA00023002"/>
    </source>
</evidence>
<dbReference type="InterPro" id="IPR051317">
    <property type="entry name" value="Gfo/Idh/MocA_oxidoreduct"/>
</dbReference>
<accession>A0A517NYB7</accession>
<dbReference type="Gene3D" id="3.40.50.720">
    <property type="entry name" value="NAD(P)-binding Rossmann-like Domain"/>
    <property type="match status" value="1"/>
</dbReference>
<protein>
    <submittedName>
        <fullName evidence="5">Putative oxidoreductase YdgJ</fullName>
        <ecNumber evidence="5">1.-.-.-</ecNumber>
    </submittedName>
</protein>
<dbReference type="GO" id="GO:0016491">
    <property type="term" value="F:oxidoreductase activity"/>
    <property type="evidence" value="ECO:0007669"/>
    <property type="project" value="UniProtKB-KW"/>
</dbReference>
<dbReference type="InterPro" id="IPR000683">
    <property type="entry name" value="Gfo/Idh/MocA-like_OxRdtase_N"/>
</dbReference>
<dbReference type="InterPro" id="IPR036291">
    <property type="entry name" value="NAD(P)-bd_dom_sf"/>
</dbReference>
<dbReference type="EC" id="1.-.-.-" evidence="5"/>
<evidence type="ECO:0000313" key="5">
    <source>
        <dbReference type="EMBL" id="QDT12109.1"/>
    </source>
</evidence>
<dbReference type="Pfam" id="PF01408">
    <property type="entry name" value="GFO_IDH_MocA"/>
    <property type="match status" value="1"/>
</dbReference>
<dbReference type="AlphaFoldDB" id="A0A517NYB7"/>
<dbReference type="RefSeq" id="WP_145419834.1">
    <property type="nucleotide sequence ID" value="NZ_CP036526.1"/>
</dbReference>
<dbReference type="InterPro" id="IPR055170">
    <property type="entry name" value="GFO_IDH_MocA-like_dom"/>
</dbReference>
<dbReference type="EMBL" id="CP036526">
    <property type="protein sequence ID" value="QDT12109.1"/>
    <property type="molecule type" value="Genomic_DNA"/>
</dbReference>
<dbReference type="OrthoDB" id="6183734at2"/>
<reference evidence="5 6" key="1">
    <citation type="submission" date="2019-02" db="EMBL/GenBank/DDBJ databases">
        <title>Deep-cultivation of Planctomycetes and their phenomic and genomic characterization uncovers novel biology.</title>
        <authorList>
            <person name="Wiegand S."/>
            <person name="Jogler M."/>
            <person name="Boedeker C."/>
            <person name="Pinto D."/>
            <person name="Vollmers J."/>
            <person name="Rivas-Marin E."/>
            <person name="Kohn T."/>
            <person name="Peeters S.H."/>
            <person name="Heuer A."/>
            <person name="Rast P."/>
            <person name="Oberbeckmann S."/>
            <person name="Bunk B."/>
            <person name="Jeske O."/>
            <person name="Meyerdierks A."/>
            <person name="Storesund J.E."/>
            <person name="Kallscheuer N."/>
            <person name="Luecker S."/>
            <person name="Lage O.M."/>
            <person name="Pohl T."/>
            <person name="Merkel B.J."/>
            <person name="Hornburger P."/>
            <person name="Mueller R.-W."/>
            <person name="Bruemmer F."/>
            <person name="Labrenz M."/>
            <person name="Spormann A.M."/>
            <person name="Op den Camp H."/>
            <person name="Overmann J."/>
            <person name="Amann R."/>
            <person name="Jetten M.S.M."/>
            <person name="Mascher T."/>
            <person name="Medema M.H."/>
            <person name="Devos D.P."/>
            <person name="Kaster A.-K."/>
            <person name="Ovreas L."/>
            <person name="Rohde M."/>
            <person name="Galperin M.Y."/>
            <person name="Jogler C."/>
        </authorList>
    </citation>
    <scope>NUCLEOTIDE SEQUENCE [LARGE SCALE GENOMIC DNA]</scope>
    <source>
        <strain evidence="5 6">K23_9</strain>
    </source>
</reference>
<dbReference type="SUPFAM" id="SSF51735">
    <property type="entry name" value="NAD(P)-binding Rossmann-fold domains"/>
    <property type="match status" value="1"/>
</dbReference>
<organism evidence="5 6">
    <name type="scientific">Stieleria marina</name>
    <dbReference type="NCBI Taxonomy" id="1930275"/>
    <lineage>
        <taxon>Bacteria</taxon>
        <taxon>Pseudomonadati</taxon>
        <taxon>Planctomycetota</taxon>
        <taxon>Planctomycetia</taxon>
        <taxon>Pirellulales</taxon>
        <taxon>Pirellulaceae</taxon>
        <taxon>Stieleria</taxon>
    </lineage>
</organism>
<dbReference type="Proteomes" id="UP000319817">
    <property type="component" value="Chromosome"/>
</dbReference>
<evidence type="ECO:0000313" key="6">
    <source>
        <dbReference type="Proteomes" id="UP000319817"/>
    </source>
</evidence>
<evidence type="ECO:0000259" key="3">
    <source>
        <dbReference type="Pfam" id="PF01408"/>
    </source>
</evidence>
<keyword evidence="2 5" id="KW-0560">Oxidoreductase</keyword>
<sequence length="370" mass="40671">MSDDYGLSSVKETVAIAPPSIDYLPKMPTTYRPKIGLIGAGGVSEFHLKAYRECGFDVAVIADRNIEKAQARRDEFFPQADAVNDYRELIGRDEIEVVDVTPHPVDRVPIVKAAIAAGKHVLSQKPFVLDLDVGDELIAQAARQNVRLAVNQNGRWAPHFSYMQQAVASGLIGEVTSIDFSLQWDQTWITGNEAFEKIHHLVLFDFGIHWFDIAGCLMGDQKAESVFATATRFEQQTFEPPAIASAIIQYPSAQVRMSFNAHTRLGEEDVTTIVGTKGTLRCRGRGLNEQSEMQVFLENGCYVAPLSGCWTENGFQGTMAELLCAIQDNRTPWNSAANNTKGLELCFAALESANTNQVVPVGAVRGLLSF</sequence>
<feature type="domain" description="Gfo/Idh/MocA-like oxidoreductase N-terminal" evidence="3">
    <location>
        <begin position="34"/>
        <end position="151"/>
    </location>
</feature>
<evidence type="ECO:0000259" key="4">
    <source>
        <dbReference type="Pfam" id="PF22725"/>
    </source>
</evidence>